<feature type="transmembrane region" description="Helical" evidence="6">
    <location>
        <begin position="20"/>
        <end position="36"/>
    </location>
</feature>
<evidence type="ECO:0000313" key="8">
    <source>
        <dbReference type="EMBL" id="GFH43894.1"/>
    </source>
</evidence>
<dbReference type="InterPro" id="IPR035952">
    <property type="entry name" value="Rhomboid-like_sf"/>
</dbReference>
<dbReference type="Gene3D" id="1.10.8.10">
    <property type="entry name" value="DNA helicase RuvA subunit, C-terminal domain"/>
    <property type="match status" value="1"/>
</dbReference>
<evidence type="ECO:0000256" key="4">
    <source>
        <dbReference type="ARBA" id="ARBA00023136"/>
    </source>
</evidence>
<dbReference type="InterPro" id="IPR009060">
    <property type="entry name" value="UBA-like_sf"/>
</dbReference>
<keyword evidence="9" id="KW-1185">Reference proteome</keyword>
<comment type="caution">
    <text evidence="8">The sequence shown here is derived from an EMBL/GenBank/DDBJ whole genome shotgun (WGS) entry which is preliminary data.</text>
</comment>
<evidence type="ECO:0000256" key="3">
    <source>
        <dbReference type="ARBA" id="ARBA00022989"/>
    </source>
</evidence>
<dbReference type="InterPro" id="IPR022764">
    <property type="entry name" value="Peptidase_S54_rhomboid_dom"/>
</dbReference>
<keyword evidence="2 6" id="KW-0812">Transmembrane</keyword>
<dbReference type="GO" id="GO:0016020">
    <property type="term" value="C:membrane"/>
    <property type="evidence" value="ECO:0007669"/>
    <property type="project" value="UniProtKB-SubCell"/>
</dbReference>
<dbReference type="AlphaFoldDB" id="A0AAD3GZ25"/>
<organism evidence="8 9">
    <name type="scientific">Chaetoceros tenuissimus</name>
    <dbReference type="NCBI Taxonomy" id="426638"/>
    <lineage>
        <taxon>Eukaryota</taxon>
        <taxon>Sar</taxon>
        <taxon>Stramenopiles</taxon>
        <taxon>Ochrophyta</taxon>
        <taxon>Bacillariophyta</taxon>
        <taxon>Coscinodiscophyceae</taxon>
        <taxon>Chaetocerotophycidae</taxon>
        <taxon>Chaetocerotales</taxon>
        <taxon>Chaetocerotaceae</taxon>
        <taxon>Chaetoceros</taxon>
    </lineage>
</organism>
<evidence type="ECO:0000259" key="7">
    <source>
        <dbReference type="PROSITE" id="PS50030"/>
    </source>
</evidence>
<dbReference type="PANTHER" id="PTHR43066">
    <property type="entry name" value="RHOMBOID-RELATED PROTEIN"/>
    <property type="match status" value="1"/>
</dbReference>
<dbReference type="PANTHER" id="PTHR43066:SF21">
    <property type="entry name" value="UBIQUITIN-ASSOCIATED DOMAIN-CONTAINING PROTEIN 2"/>
    <property type="match status" value="1"/>
</dbReference>
<proteinExistence type="predicted"/>
<dbReference type="InterPro" id="IPR015940">
    <property type="entry name" value="UBA"/>
</dbReference>
<protein>
    <recommendedName>
        <fullName evidence="7">UBA domain-containing protein</fullName>
    </recommendedName>
</protein>
<dbReference type="Pfam" id="PF00627">
    <property type="entry name" value="UBA"/>
    <property type="match status" value="1"/>
</dbReference>
<feature type="transmembrane region" description="Helical" evidence="6">
    <location>
        <begin position="56"/>
        <end position="80"/>
    </location>
</feature>
<dbReference type="PROSITE" id="PS50030">
    <property type="entry name" value="UBA"/>
    <property type="match status" value="1"/>
</dbReference>
<evidence type="ECO:0000256" key="1">
    <source>
        <dbReference type="ARBA" id="ARBA00004141"/>
    </source>
</evidence>
<keyword evidence="4 6" id="KW-0472">Membrane</keyword>
<dbReference type="Proteomes" id="UP001054902">
    <property type="component" value="Unassembled WGS sequence"/>
</dbReference>
<dbReference type="SMART" id="SM00165">
    <property type="entry name" value="UBA"/>
    <property type="match status" value="1"/>
</dbReference>
<keyword evidence="3 6" id="KW-1133">Transmembrane helix</keyword>
<feature type="domain" description="UBA" evidence="7">
    <location>
        <begin position="276"/>
        <end position="316"/>
    </location>
</feature>
<dbReference type="FunFam" id="1.10.8.10:FF:000003">
    <property type="entry name" value="UV excision repair protein RAD23 homolog"/>
    <property type="match status" value="1"/>
</dbReference>
<comment type="subcellular location">
    <subcellularLocation>
        <location evidence="1">Membrane</location>
        <topology evidence="1">Multi-pass membrane protein</topology>
    </subcellularLocation>
</comment>
<feature type="region of interest" description="Disordered" evidence="5">
    <location>
        <begin position="251"/>
        <end position="271"/>
    </location>
</feature>
<accession>A0AAD3GZ25</accession>
<dbReference type="Gene3D" id="1.20.1540.10">
    <property type="entry name" value="Rhomboid-like"/>
    <property type="match status" value="1"/>
</dbReference>
<evidence type="ECO:0000256" key="2">
    <source>
        <dbReference type="ARBA" id="ARBA00022692"/>
    </source>
</evidence>
<dbReference type="GO" id="GO:0004252">
    <property type="term" value="F:serine-type endopeptidase activity"/>
    <property type="evidence" value="ECO:0007669"/>
    <property type="project" value="InterPro"/>
</dbReference>
<dbReference type="SUPFAM" id="SSF46934">
    <property type="entry name" value="UBA-like"/>
    <property type="match status" value="1"/>
</dbReference>
<dbReference type="Pfam" id="PF01694">
    <property type="entry name" value="Rhomboid"/>
    <property type="match status" value="1"/>
</dbReference>
<evidence type="ECO:0000256" key="6">
    <source>
        <dbReference type="SAM" id="Phobius"/>
    </source>
</evidence>
<reference evidence="8 9" key="1">
    <citation type="journal article" date="2021" name="Sci. Rep.">
        <title>The genome of the diatom Chaetoceros tenuissimus carries an ancient integrated fragment of an extant virus.</title>
        <authorList>
            <person name="Hongo Y."/>
            <person name="Kimura K."/>
            <person name="Takaki Y."/>
            <person name="Yoshida Y."/>
            <person name="Baba S."/>
            <person name="Kobayashi G."/>
            <person name="Nagasaki K."/>
            <person name="Hano T."/>
            <person name="Tomaru Y."/>
        </authorList>
    </citation>
    <scope>NUCLEOTIDE SEQUENCE [LARGE SCALE GENOMIC DNA]</scope>
    <source>
        <strain evidence="8 9">NIES-3715</strain>
    </source>
</reference>
<sequence>MTRTTNPSRYQQPGLFQGAPLTKFMCLSTVAFFFILNDNTDLIALNLKDVLENNEYYRLVMYPLTFASLGEIIFGLASFIPLSKRFEREFGSEAYVKFLCKTITTATAIQCIFQQEKFATGLYPILGVLMYLYTRYTPRLYPKFASVLGFDFSEKAMTFLLAFQIMNNQGINSIIPFMSGYAAGILCMSKYSPLSKVDFPVPNFVMNFGLAVGKAIGLEDLSHAPSYIASAGRRQSVQEFQRAAGFGNVQNRPHLPQVPGAPPAQPEYEPMPMAEEPSEEAIATLTAMGFDRDAVVLALRRSDNNVEHAANRLLTST</sequence>
<name>A0AAD3GZ25_9STRA</name>
<gene>
    <name evidence="8" type="ORF">CTEN210_00367</name>
</gene>
<evidence type="ECO:0000256" key="5">
    <source>
        <dbReference type="SAM" id="MobiDB-lite"/>
    </source>
</evidence>
<evidence type="ECO:0000313" key="9">
    <source>
        <dbReference type="Proteomes" id="UP001054902"/>
    </source>
</evidence>
<dbReference type="SUPFAM" id="SSF144091">
    <property type="entry name" value="Rhomboid-like"/>
    <property type="match status" value="1"/>
</dbReference>
<dbReference type="EMBL" id="BLLK01000019">
    <property type="protein sequence ID" value="GFH43894.1"/>
    <property type="molecule type" value="Genomic_DNA"/>
</dbReference>